<comment type="caution">
    <text evidence="1">The sequence shown here is derived from an EMBL/GenBank/DDBJ whole genome shotgun (WGS) entry which is preliminary data.</text>
</comment>
<organism evidence="1 2">
    <name type="scientific">Crepidotus variabilis</name>
    <dbReference type="NCBI Taxonomy" id="179855"/>
    <lineage>
        <taxon>Eukaryota</taxon>
        <taxon>Fungi</taxon>
        <taxon>Dikarya</taxon>
        <taxon>Basidiomycota</taxon>
        <taxon>Agaricomycotina</taxon>
        <taxon>Agaricomycetes</taxon>
        <taxon>Agaricomycetidae</taxon>
        <taxon>Agaricales</taxon>
        <taxon>Agaricineae</taxon>
        <taxon>Crepidotaceae</taxon>
        <taxon>Crepidotus</taxon>
    </lineage>
</organism>
<gene>
    <name evidence="1" type="ORF">CPB83DRAFT_887971</name>
</gene>
<dbReference type="AlphaFoldDB" id="A0A9P6ESD7"/>
<evidence type="ECO:0000313" key="1">
    <source>
        <dbReference type="EMBL" id="KAF9535238.1"/>
    </source>
</evidence>
<accession>A0A9P6ESD7</accession>
<evidence type="ECO:0000313" key="2">
    <source>
        <dbReference type="Proteomes" id="UP000807306"/>
    </source>
</evidence>
<sequence length="1015" mass="111733">MPTPLRDRSQCVHNGCTCASFFVIEAGIISQPPRTIPFSAMELCRGCQHPWIGHLGGPLSGFDQNHYYNRGGYLASNCGGFYSPEDVWANTPNCVCGAAFVSHFNRDTFAGVILARAGMGSQLAPERPPLEQGSAPVERPVESQALLTFPPAISLPSSTLSSAALLPSFRPPPIQAFTPALQTQTANQARSQSMQRQRIYRATAARGGARQHVSTGATPPPVVNTSFDVGIWPMASSVREYFVVEESNNTALLEHLKNHGLMFEFTLPRGTTGRVALNIMKNALQECLSQGGYMFSTQNLPGLDENDYNSQPWVLLQGTRKTALVTTFKSTHVVNTQGFLEPNLKKGFAGKFKGEFAYPKPLIYLAPRNGHLRRRLLNPVQPLTLEANVFAPNEPHSCIGRRILFEIPLSAESTISENTCIASLCPTNTMATESDTSEVVMATVEGSAGETRSTLNNGFIQSRIRSYSNAMGHDEPIDESASRYTRRRMVPEIPVQETPTAPSSPHHNFIPTLQPIQPAVDLASRREGDVFINKWVAHCRTLVLGTHGCGTHIKALQIFGKSPMCIAKHIYEDILLRQRSLLGITLVLNLDPDDVWETNTGDVPFGAYLPRLESDAAPYTTGPDRLSENFSIGIGVERGVWVAANAEAFQNQGLWSVGEYGNRGLRPTYTQLPKANINQDSLAQFMAAGAIVSLRLLHLGHVEFINSWLLAVLMLGPCAFDVPFDVIKRVDPLLAAVVEPWFLFDFVHDTAPLPLTHPVQSLMIEVFGVANPLSRRKTPELQKIVTRMILAKLTLGAQDPWDLAEIESMQRGFNARLSRAPEGTLLLRTCAKFLPEQIVQMLHASTNRRLTSSEEVVEKLVVRGTSHHNITLRTIAKIIKERVIQYLQGVGHPPGLRGGVVSEEIFDQDQTDGGLRARLLLDSLTDSDMLPSDADWKISLGVEHPRPNGGNNRNTDMKPMVFHVCSCHADIPVTEHLKGILAQYVKPGHSSLPEFDDWFHQNLMANGRTSGYNTL</sequence>
<dbReference type="OrthoDB" id="3054878at2759"/>
<reference evidence="1" key="1">
    <citation type="submission" date="2020-11" db="EMBL/GenBank/DDBJ databases">
        <authorList>
            <consortium name="DOE Joint Genome Institute"/>
            <person name="Ahrendt S."/>
            <person name="Riley R."/>
            <person name="Andreopoulos W."/>
            <person name="Labutti K."/>
            <person name="Pangilinan J."/>
            <person name="Ruiz-Duenas F.J."/>
            <person name="Barrasa J.M."/>
            <person name="Sanchez-Garcia M."/>
            <person name="Camarero S."/>
            <person name="Miyauchi S."/>
            <person name="Serrano A."/>
            <person name="Linde D."/>
            <person name="Babiker R."/>
            <person name="Drula E."/>
            <person name="Ayuso-Fernandez I."/>
            <person name="Pacheco R."/>
            <person name="Padilla G."/>
            <person name="Ferreira P."/>
            <person name="Barriuso J."/>
            <person name="Kellner H."/>
            <person name="Castanera R."/>
            <person name="Alfaro M."/>
            <person name="Ramirez L."/>
            <person name="Pisabarro A.G."/>
            <person name="Kuo A."/>
            <person name="Tritt A."/>
            <person name="Lipzen A."/>
            <person name="He G."/>
            <person name="Yan M."/>
            <person name="Ng V."/>
            <person name="Cullen D."/>
            <person name="Martin F."/>
            <person name="Rosso M.-N."/>
            <person name="Henrissat B."/>
            <person name="Hibbett D."/>
            <person name="Martinez A.T."/>
            <person name="Grigoriev I.V."/>
        </authorList>
    </citation>
    <scope>NUCLEOTIDE SEQUENCE</scope>
    <source>
        <strain evidence="1">CBS 506.95</strain>
    </source>
</reference>
<keyword evidence="2" id="KW-1185">Reference proteome</keyword>
<dbReference type="EMBL" id="MU157824">
    <property type="protein sequence ID" value="KAF9535238.1"/>
    <property type="molecule type" value="Genomic_DNA"/>
</dbReference>
<name>A0A9P6ESD7_9AGAR</name>
<protein>
    <submittedName>
        <fullName evidence="1">Uncharacterized protein</fullName>
    </submittedName>
</protein>
<dbReference type="Proteomes" id="UP000807306">
    <property type="component" value="Unassembled WGS sequence"/>
</dbReference>
<proteinExistence type="predicted"/>